<evidence type="ECO:0000256" key="1">
    <source>
        <dbReference type="SAM" id="MobiDB-lite"/>
    </source>
</evidence>
<evidence type="ECO:0000313" key="3">
    <source>
        <dbReference type="Proteomes" id="UP001316803"/>
    </source>
</evidence>
<accession>A0AAN8EJR9</accession>
<feature type="compositionally biased region" description="Basic and acidic residues" evidence="1">
    <location>
        <begin position="1"/>
        <end position="10"/>
    </location>
</feature>
<feature type="compositionally biased region" description="Polar residues" evidence="1">
    <location>
        <begin position="63"/>
        <end position="94"/>
    </location>
</feature>
<sequence length="268" mass="29992">MTYEGDRMMEDVAGGRPLGQMAFRDSSAIGAFGLEPTTQISPHESQPSTSSSQDSYRHLPPNTHDSQLSVTHSSDTPPYLQHQSSTARQASVFSPPTILQGPSTITYVQTQGSMKDMIQHSLVCQKLAKQGQGNPSEEDLVDFIQHGVYSERALEGVSIRTDDAIITGSGGFPGTTETLIASKCQDFQHLLSAAKYGWRTALMAIGMPEPPEGFNEKNFRVETQESYDENMGTWNRMYNDQRYEEWFLKNVRHGRARVLHARITYVYY</sequence>
<comment type="caution">
    <text evidence="2">The sequence shown here is derived from an EMBL/GenBank/DDBJ whole genome shotgun (WGS) entry which is preliminary data.</text>
</comment>
<dbReference type="EMBL" id="JAKLMC020000013">
    <property type="protein sequence ID" value="KAK5953018.1"/>
    <property type="molecule type" value="Genomic_DNA"/>
</dbReference>
<gene>
    <name evidence="2" type="ORF">OHC33_006140</name>
</gene>
<feature type="region of interest" description="Disordered" evidence="1">
    <location>
        <begin position="1"/>
        <end position="95"/>
    </location>
</feature>
<reference evidence="2 3" key="1">
    <citation type="submission" date="2022-12" db="EMBL/GenBank/DDBJ databases">
        <title>Genomic features and morphological characterization of a novel Knufia sp. strain isolated from spacecraft assembly facility.</title>
        <authorList>
            <person name="Teixeira M."/>
            <person name="Chander A.M."/>
            <person name="Stajich J.E."/>
            <person name="Venkateswaran K."/>
        </authorList>
    </citation>
    <scope>NUCLEOTIDE SEQUENCE [LARGE SCALE GENOMIC DNA]</scope>
    <source>
        <strain evidence="2 3">FJI-L2-BK-P2</strain>
    </source>
</reference>
<name>A0AAN8EJR9_9EURO</name>
<evidence type="ECO:0000313" key="2">
    <source>
        <dbReference type="EMBL" id="KAK5953018.1"/>
    </source>
</evidence>
<organism evidence="2 3">
    <name type="scientific">Knufia fluminis</name>
    <dbReference type="NCBI Taxonomy" id="191047"/>
    <lineage>
        <taxon>Eukaryota</taxon>
        <taxon>Fungi</taxon>
        <taxon>Dikarya</taxon>
        <taxon>Ascomycota</taxon>
        <taxon>Pezizomycotina</taxon>
        <taxon>Eurotiomycetes</taxon>
        <taxon>Chaetothyriomycetidae</taxon>
        <taxon>Chaetothyriales</taxon>
        <taxon>Trichomeriaceae</taxon>
        <taxon>Knufia</taxon>
    </lineage>
</organism>
<feature type="compositionally biased region" description="Low complexity" evidence="1">
    <location>
        <begin position="41"/>
        <end position="54"/>
    </location>
</feature>
<keyword evidence="3" id="KW-1185">Reference proteome</keyword>
<protein>
    <submittedName>
        <fullName evidence="2">Uncharacterized protein</fullName>
    </submittedName>
</protein>
<dbReference type="Proteomes" id="UP001316803">
    <property type="component" value="Unassembled WGS sequence"/>
</dbReference>
<dbReference type="AlphaFoldDB" id="A0AAN8EJR9"/>
<proteinExistence type="predicted"/>